<reference evidence="2 3" key="1">
    <citation type="submission" date="2017-09" db="EMBL/GenBank/DDBJ databases">
        <title>Genomics of the genus Arcobacter.</title>
        <authorList>
            <person name="Perez-Cataluna A."/>
            <person name="Figueras M.J."/>
            <person name="Salas-Masso N."/>
        </authorList>
    </citation>
    <scope>NUCLEOTIDE SEQUENCE [LARGE SCALE GENOMIC DNA]</scope>
    <source>
        <strain evidence="2 3">CECT 7834</strain>
    </source>
</reference>
<keyword evidence="1" id="KW-0488">Methylation</keyword>
<dbReference type="SUPFAM" id="SSF54523">
    <property type="entry name" value="Pili subunits"/>
    <property type="match status" value="1"/>
</dbReference>
<dbReference type="InterPro" id="IPR045584">
    <property type="entry name" value="Pilin-like"/>
</dbReference>
<proteinExistence type="predicted"/>
<gene>
    <name evidence="2" type="ORF">CP963_13515</name>
</gene>
<sequence>MKNGFSLLELIFAIVILGIIASFAVPKYLETKDSALVSTIKRDVNTAINSIQSYYLLNQKIDKLSDSMNLNDVNWTIEDLKMSDKNSCLSLEVKTTDGIKTIELAVDTTKDTTICKKIRDAGLITKSYELY</sequence>
<dbReference type="PRINTS" id="PR00813">
    <property type="entry name" value="BCTERIALGSPG"/>
</dbReference>
<dbReference type="Gene3D" id="3.30.700.10">
    <property type="entry name" value="Glycoprotein, Type 4 Pilin"/>
    <property type="match status" value="1"/>
</dbReference>
<dbReference type="GO" id="GO:0015627">
    <property type="term" value="C:type II protein secretion system complex"/>
    <property type="evidence" value="ECO:0007669"/>
    <property type="project" value="InterPro"/>
</dbReference>
<keyword evidence="3" id="KW-1185">Reference proteome</keyword>
<organism evidence="2 3">
    <name type="scientific">Arcobacter cloacae</name>
    <dbReference type="NCBI Taxonomy" id="1054034"/>
    <lineage>
        <taxon>Bacteria</taxon>
        <taxon>Pseudomonadati</taxon>
        <taxon>Campylobacterota</taxon>
        <taxon>Epsilonproteobacteria</taxon>
        <taxon>Campylobacterales</taxon>
        <taxon>Arcobacteraceae</taxon>
        <taxon>Arcobacter</taxon>
    </lineage>
</organism>
<protein>
    <submittedName>
        <fullName evidence="2">Prepilin-type cleavage/methylation domain-containing protein</fullName>
    </submittedName>
</protein>
<evidence type="ECO:0000256" key="1">
    <source>
        <dbReference type="ARBA" id="ARBA00022481"/>
    </source>
</evidence>
<dbReference type="Proteomes" id="UP000290378">
    <property type="component" value="Unassembled WGS sequence"/>
</dbReference>
<dbReference type="GO" id="GO:0015628">
    <property type="term" value="P:protein secretion by the type II secretion system"/>
    <property type="evidence" value="ECO:0007669"/>
    <property type="project" value="InterPro"/>
</dbReference>
<dbReference type="RefSeq" id="WP_129014664.1">
    <property type="nucleotide sequence ID" value="NZ_CBCSEI010000001.1"/>
</dbReference>
<evidence type="ECO:0000313" key="3">
    <source>
        <dbReference type="Proteomes" id="UP000290378"/>
    </source>
</evidence>
<dbReference type="NCBIfam" id="TIGR02532">
    <property type="entry name" value="IV_pilin_GFxxxE"/>
    <property type="match status" value="1"/>
</dbReference>
<evidence type="ECO:0000313" key="2">
    <source>
        <dbReference type="EMBL" id="RXI37169.1"/>
    </source>
</evidence>
<dbReference type="EMBL" id="NXII01000034">
    <property type="protein sequence ID" value="RXI37169.1"/>
    <property type="molecule type" value="Genomic_DNA"/>
</dbReference>
<dbReference type="InterPro" id="IPR012902">
    <property type="entry name" value="N_methyl_site"/>
</dbReference>
<comment type="caution">
    <text evidence="2">The sequence shown here is derived from an EMBL/GenBank/DDBJ whole genome shotgun (WGS) entry which is preliminary data.</text>
</comment>
<accession>A0A6M8NLB6</accession>
<dbReference type="Pfam" id="PF07963">
    <property type="entry name" value="N_methyl"/>
    <property type="match status" value="1"/>
</dbReference>
<dbReference type="InterPro" id="IPR000983">
    <property type="entry name" value="Bac_GSPG_pilin"/>
</dbReference>
<dbReference type="AlphaFoldDB" id="A0A6M8NLB6"/>
<name>A0A6M8NLB6_9BACT</name>